<evidence type="ECO:0000259" key="6">
    <source>
        <dbReference type="Pfam" id="PF20179"/>
    </source>
</evidence>
<evidence type="ECO:0000313" key="7">
    <source>
        <dbReference type="EMBL" id="TPX36286.1"/>
    </source>
</evidence>
<dbReference type="STRING" id="1806994.A0A507CE18"/>
<feature type="compositionally biased region" description="Basic and acidic residues" evidence="4">
    <location>
        <begin position="1"/>
        <end position="17"/>
    </location>
</feature>
<feature type="compositionally biased region" description="Low complexity" evidence="4">
    <location>
        <begin position="214"/>
        <end position="224"/>
    </location>
</feature>
<evidence type="ECO:0000313" key="8">
    <source>
        <dbReference type="Proteomes" id="UP000319731"/>
    </source>
</evidence>
<feature type="compositionally biased region" description="Low complexity" evidence="4">
    <location>
        <begin position="24"/>
        <end position="40"/>
    </location>
</feature>
<feature type="region of interest" description="Disordered" evidence="4">
    <location>
        <begin position="178"/>
        <end position="224"/>
    </location>
</feature>
<keyword evidence="1" id="KW-0479">Metal-binding</keyword>
<evidence type="ECO:0000256" key="2">
    <source>
        <dbReference type="ARBA" id="ARBA00022771"/>
    </source>
</evidence>
<evidence type="ECO:0000256" key="3">
    <source>
        <dbReference type="ARBA" id="ARBA00022833"/>
    </source>
</evidence>
<feature type="domain" description="MYND-type" evidence="5">
    <location>
        <begin position="328"/>
        <end position="348"/>
    </location>
</feature>
<dbReference type="InterPro" id="IPR002893">
    <property type="entry name" value="Znf_MYND"/>
</dbReference>
<dbReference type="InterPro" id="IPR052839">
    <property type="entry name" value="Mito_gene_expr_regulator"/>
</dbReference>
<feature type="compositionally biased region" description="Low complexity" evidence="4">
    <location>
        <begin position="185"/>
        <end position="195"/>
    </location>
</feature>
<dbReference type="Proteomes" id="UP000319731">
    <property type="component" value="Unassembled WGS sequence"/>
</dbReference>
<dbReference type="Gene3D" id="6.10.140.2220">
    <property type="match status" value="1"/>
</dbReference>
<feature type="compositionally biased region" description="Polar residues" evidence="4">
    <location>
        <begin position="97"/>
        <end position="109"/>
    </location>
</feature>
<dbReference type="SUPFAM" id="SSF144232">
    <property type="entry name" value="HIT/MYND zinc finger-like"/>
    <property type="match status" value="1"/>
</dbReference>
<dbReference type="GO" id="GO:0008270">
    <property type="term" value="F:zinc ion binding"/>
    <property type="evidence" value="ECO:0007669"/>
    <property type="project" value="UniProtKB-KW"/>
</dbReference>
<evidence type="ECO:0000259" key="5">
    <source>
        <dbReference type="Pfam" id="PF01753"/>
    </source>
</evidence>
<dbReference type="RefSeq" id="XP_031026599.1">
    <property type="nucleotide sequence ID" value="XM_031167568.1"/>
</dbReference>
<feature type="region of interest" description="Disordered" evidence="4">
    <location>
        <begin position="1"/>
        <end position="109"/>
    </location>
</feature>
<comment type="caution">
    <text evidence="7">The sequence shown here is derived from an EMBL/GenBank/DDBJ whole genome shotgun (WGS) entry which is preliminary data.</text>
</comment>
<dbReference type="EMBL" id="QEAO01000005">
    <property type="protein sequence ID" value="TPX36286.1"/>
    <property type="molecule type" value="Genomic_DNA"/>
</dbReference>
<keyword evidence="3" id="KW-0862">Zinc</keyword>
<proteinExistence type="predicted"/>
<dbReference type="PANTHER" id="PTHR46920:SF1">
    <property type="entry name" value="PROTEIN MSS51 HOMOLOG, MITOCHONDRIAL-RELATED"/>
    <property type="match status" value="1"/>
</dbReference>
<keyword evidence="8" id="KW-1185">Reference proteome</keyword>
<evidence type="ECO:0000256" key="4">
    <source>
        <dbReference type="SAM" id="MobiDB-lite"/>
    </source>
</evidence>
<feature type="compositionally biased region" description="Polar residues" evidence="4">
    <location>
        <begin position="196"/>
        <end position="210"/>
    </location>
</feature>
<sequence length="627" mass="68117">MKQKKDTPNIVKPDHTVTHLAHFSAKISPATPASPTASPKESNKPTFQPDSIKKNHSNGIENNHISESRSYVDSRENSYMSPAPTPPAAKKEKPLSAASSPTSTKRSTTAFRDVPVIGTITQITTTTTVSAPKSSREPQTIGTITQISSAVNGVPTPGSAGYPHIPTRTFSKMKGVNYSTGPAGSNGEVNGSSNNTTISPTQPAQPTTFKSRLEASASHAPHSSLLELSSKSNRSLQQLGARLGALGLGPPTGNQSSGLPGAFLTPEALIRLSSTDPRIRKGAATNEMNALANASKAGAETVMSAWARLIRQAAAGGVFEKRLEALERAHYCGQEHQKEDWKLHKSVCDRLKLAKIDEATLGWPVSLPPLNLFTEADLAAVDNWTTFVDRFLPFGEKWNPPANAPGPQKDFHLSLHRCLTDVVTYPFTIALTLRHISVDVSRLKRPLRIHILTFPSTDIPDSIPPIVLPRCLDAILLGHSGIDILCTGPDVDPYRDAVEVEGRDVKQRAWKGLYNEWRTCHYRTLEPVPDLAVLFHPMLSTPSALAAALPSLRIFSADQIPVLITDPDEGDYTQTILQMHESAVRIERTYYAGKNPWAGEVERQSNVFLNRVSPTNGFMQIYKGLKG</sequence>
<accession>A0A507CE18</accession>
<gene>
    <name evidence="7" type="ORF">SmJEL517_g01640</name>
</gene>
<name>A0A507CE18_9FUNG</name>
<keyword evidence="2" id="KW-0863">Zinc-finger</keyword>
<evidence type="ECO:0000256" key="1">
    <source>
        <dbReference type="ARBA" id="ARBA00022723"/>
    </source>
</evidence>
<feature type="compositionally biased region" description="Basic and acidic residues" evidence="4">
    <location>
        <begin position="64"/>
        <end position="76"/>
    </location>
</feature>
<feature type="domain" description="Mitochondrial splicing suppressor 51-like C-terminal" evidence="6">
    <location>
        <begin position="428"/>
        <end position="604"/>
    </location>
</feature>
<dbReference type="Pfam" id="PF20179">
    <property type="entry name" value="MSS51_C"/>
    <property type="match status" value="1"/>
</dbReference>
<protein>
    <submittedName>
        <fullName evidence="7">Uncharacterized protein</fullName>
    </submittedName>
</protein>
<dbReference type="GeneID" id="42002865"/>
<dbReference type="PANTHER" id="PTHR46920">
    <property type="match status" value="1"/>
</dbReference>
<dbReference type="Pfam" id="PF01753">
    <property type="entry name" value="zf-MYND"/>
    <property type="match status" value="1"/>
</dbReference>
<dbReference type="AlphaFoldDB" id="A0A507CE18"/>
<dbReference type="InterPro" id="IPR046824">
    <property type="entry name" value="Mss51-like_C"/>
</dbReference>
<dbReference type="OrthoDB" id="2127389at2759"/>
<reference evidence="7 8" key="1">
    <citation type="journal article" date="2019" name="Sci. Rep.">
        <title>Comparative genomics of chytrid fungi reveal insights into the obligate biotrophic and pathogenic lifestyle of Synchytrium endobioticum.</title>
        <authorList>
            <person name="van de Vossenberg B.T.L.H."/>
            <person name="Warris S."/>
            <person name="Nguyen H.D.T."/>
            <person name="van Gent-Pelzer M.P.E."/>
            <person name="Joly D.L."/>
            <person name="van de Geest H.C."/>
            <person name="Bonants P.J.M."/>
            <person name="Smith D.S."/>
            <person name="Levesque C.A."/>
            <person name="van der Lee T.A.J."/>
        </authorList>
    </citation>
    <scope>NUCLEOTIDE SEQUENCE [LARGE SCALE GENOMIC DNA]</scope>
    <source>
        <strain evidence="7 8">JEL517</strain>
    </source>
</reference>
<organism evidence="7 8">
    <name type="scientific">Synchytrium microbalum</name>
    <dbReference type="NCBI Taxonomy" id="1806994"/>
    <lineage>
        <taxon>Eukaryota</taxon>
        <taxon>Fungi</taxon>
        <taxon>Fungi incertae sedis</taxon>
        <taxon>Chytridiomycota</taxon>
        <taxon>Chytridiomycota incertae sedis</taxon>
        <taxon>Chytridiomycetes</taxon>
        <taxon>Synchytriales</taxon>
        <taxon>Synchytriaceae</taxon>
        <taxon>Synchytrium</taxon>
    </lineage>
</organism>